<keyword evidence="3" id="KW-0067">ATP-binding</keyword>
<dbReference type="SUPFAM" id="SSF52540">
    <property type="entry name" value="P-loop containing nucleoside triphosphate hydrolases"/>
    <property type="match status" value="1"/>
</dbReference>
<dbReference type="InterPro" id="IPR001482">
    <property type="entry name" value="T2SS/T4SS_dom"/>
</dbReference>
<dbReference type="GO" id="GO:0015628">
    <property type="term" value="P:protein secretion by the type II secretion system"/>
    <property type="evidence" value="ECO:0007669"/>
    <property type="project" value="TreeGrafter"/>
</dbReference>
<sequence>MSPKAEISRPSQPASPSPTEARSTQSLPFSFARDHQVARDGDTLIVGPRASVLGLREARRRAGRTLAISHLGQDAFERALERLYQSQGAAAAPDDGLSFDLEEGSAGARQRDLLEDAEDAPVIQLVNQLLRRAVLSRASDLHLEPSETGLRVRMRIDGFLQTIMERDDVPVRRVVSRLKVMAGLDIAETRLPQDGRIPLRLGGRLIDTRVSSLPGNYGERIVLRILDRSTGLMELDALGLTADQVALLERLSALPNGIILATGPTGSGKTTTLYSLLKLTNHDDRNIVTVEDPVEYDLPGVNQSQVNSEIGMTFAAGLRATLRQDPDVILVGEIRDTETASVAAQAALTGHLVFSSLHANSSIGAIVRLRDLGLDDFLISATLRGVIAQRLLRRLCSECSEPAAPSQAEAAHFIRHHMDVPESIHAPKGCAACNSSGYAGRVGIFEMTEVDDAMRTAIDGGASEIELTRLGLSEEQTLIGQALFQVASGKTSLAEALRVVGDGA</sequence>
<dbReference type="Pfam" id="PF00437">
    <property type="entry name" value="T2SSE"/>
    <property type="match status" value="1"/>
</dbReference>
<comment type="caution">
    <text evidence="7">The sequence shown here is derived from an EMBL/GenBank/DDBJ whole genome shotgun (WGS) entry which is preliminary data.</text>
</comment>
<dbReference type="GO" id="GO:0016887">
    <property type="term" value="F:ATP hydrolysis activity"/>
    <property type="evidence" value="ECO:0007669"/>
    <property type="project" value="TreeGrafter"/>
</dbReference>
<dbReference type="InterPro" id="IPR003593">
    <property type="entry name" value="AAA+_ATPase"/>
</dbReference>
<dbReference type="GO" id="GO:0015627">
    <property type="term" value="C:type II protein secretion system complex"/>
    <property type="evidence" value="ECO:0007669"/>
    <property type="project" value="TreeGrafter"/>
</dbReference>
<dbReference type="PROSITE" id="PS00662">
    <property type="entry name" value="T2SP_E"/>
    <property type="match status" value="1"/>
</dbReference>
<dbReference type="SMART" id="SM00382">
    <property type="entry name" value="AAA"/>
    <property type="match status" value="1"/>
</dbReference>
<dbReference type="Proteomes" id="UP000295673">
    <property type="component" value="Unassembled WGS sequence"/>
</dbReference>
<protein>
    <recommendedName>
        <fullName evidence="4">General secretion pathway protein E</fullName>
    </recommendedName>
</protein>
<dbReference type="PANTHER" id="PTHR30258:SF27">
    <property type="entry name" value="BACTERIOPHAGE ADSORPTION PROTEIN B-RELATED"/>
    <property type="match status" value="1"/>
</dbReference>
<dbReference type="GO" id="GO:0005886">
    <property type="term" value="C:plasma membrane"/>
    <property type="evidence" value="ECO:0007669"/>
    <property type="project" value="TreeGrafter"/>
</dbReference>
<feature type="domain" description="Bacterial type II secretion system protein E" evidence="6">
    <location>
        <begin position="322"/>
        <end position="336"/>
    </location>
</feature>
<dbReference type="InterPro" id="IPR037257">
    <property type="entry name" value="T2SS_E_N_sf"/>
</dbReference>
<keyword evidence="2" id="KW-0547">Nucleotide-binding</keyword>
<evidence type="ECO:0000256" key="2">
    <source>
        <dbReference type="ARBA" id="ARBA00022741"/>
    </source>
</evidence>
<dbReference type="AlphaFoldDB" id="A0A4R1N355"/>
<comment type="similarity">
    <text evidence="1">Belongs to the GSP E family.</text>
</comment>
<dbReference type="InterPro" id="IPR027417">
    <property type="entry name" value="P-loop_NTPase"/>
</dbReference>
<proteinExistence type="inferred from homology"/>
<name>A0A4R1N355_9RHOB</name>
<dbReference type="Pfam" id="PF22341">
    <property type="entry name" value="GSPE_N1E"/>
    <property type="match status" value="1"/>
</dbReference>
<dbReference type="CDD" id="cd01129">
    <property type="entry name" value="PulE-GspE-like"/>
    <property type="match status" value="1"/>
</dbReference>
<evidence type="ECO:0000256" key="1">
    <source>
        <dbReference type="ARBA" id="ARBA00006611"/>
    </source>
</evidence>
<evidence type="ECO:0000256" key="3">
    <source>
        <dbReference type="ARBA" id="ARBA00022840"/>
    </source>
</evidence>
<evidence type="ECO:0000256" key="5">
    <source>
        <dbReference type="SAM" id="MobiDB-lite"/>
    </source>
</evidence>
<dbReference type="GO" id="GO:0005524">
    <property type="term" value="F:ATP binding"/>
    <property type="evidence" value="ECO:0007669"/>
    <property type="project" value="UniProtKB-KW"/>
</dbReference>
<gene>
    <name evidence="7" type="ORF">BXY66_3557</name>
</gene>
<feature type="compositionally biased region" description="Polar residues" evidence="5">
    <location>
        <begin position="9"/>
        <end position="28"/>
    </location>
</feature>
<reference evidence="7 8" key="1">
    <citation type="submission" date="2019-03" db="EMBL/GenBank/DDBJ databases">
        <title>Genomic Encyclopedia of Archaeal and Bacterial Type Strains, Phase II (KMG-II): from individual species to whole genera.</title>
        <authorList>
            <person name="Goeker M."/>
        </authorList>
    </citation>
    <scope>NUCLEOTIDE SEQUENCE [LARGE SCALE GENOMIC DNA]</scope>
    <source>
        <strain evidence="7 8">DSM 26433</strain>
    </source>
</reference>
<dbReference type="PANTHER" id="PTHR30258">
    <property type="entry name" value="TYPE II SECRETION SYSTEM PROTEIN GSPE-RELATED"/>
    <property type="match status" value="1"/>
</dbReference>
<evidence type="ECO:0000313" key="8">
    <source>
        <dbReference type="Proteomes" id="UP000295673"/>
    </source>
</evidence>
<dbReference type="Gene3D" id="3.40.50.300">
    <property type="entry name" value="P-loop containing nucleotide triphosphate hydrolases"/>
    <property type="match status" value="1"/>
</dbReference>
<accession>A0A4R1N355</accession>
<evidence type="ECO:0000259" key="6">
    <source>
        <dbReference type="PROSITE" id="PS00662"/>
    </source>
</evidence>
<evidence type="ECO:0000256" key="4">
    <source>
        <dbReference type="ARBA" id="ARBA00047206"/>
    </source>
</evidence>
<dbReference type="InterPro" id="IPR054757">
    <property type="entry name" value="GSPE_N1E"/>
</dbReference>
<dbReference type="Gene3D" id="3.30.450.90">
    <property type="match status" value="1"/>
</dbReference>
<organism evidence="7 8">
    <name type="scientific">Shimia isoporae</name>
    <dbReference type="NCBI Taxonomy" id="647720"/>
    <lineage>
        <taxon>Bacteria</taxon>
        <taxon>Pseudomonadati</taxon>
        <taxon>Pseudomonadota</taxon>
        <taxon>Alphaproteobacteria</taxon>
        <taxon>Rhodobacterales</taxon>
        <taxon>Roseobacteraceae</taxon>
    </lineage>
</organism>
<dbReference type="SUPFAM" id="SSF160246">
    <property type="entry name" value="EspE N-terminal domain-like"/>
    <property type="match status" value="1"/>
</dbReference>
<keyword evidence="8" id="KW-1185">Reference proteome</keyword>
<dbReference type="OrthoDB" id="9804785at2"/>
<dbReference type="EMBL" id="SMGR01000004">
    <property type="protein sequence ID" value="TCK99853.1"/>
    <property type="molecule type" value="Genomic_DNA"/>
</dbReference>
<feature type="region of interest" description="Disordered" evidence="5">
    <location>
        <begin position="1"/>
        <end position="29"/>
    </location>
</feature>
<dbReference type="Gene3D" id="3.30.300.160">
    <property type="entry name" value="Type II secretion system, protein E, N-terminal domain"/>
    <property type="match status" value="1"/>
</dbReference>
<evidence type="ECO:0000313" key="7">
    <source>
        <dbReference type="EMBL" id="TCK99853.1"/>
    </source>
</evidence>